<dbReference type="Pfam" id="PF13476">
    <property type="entry name" value="AAA_23"/>
    <property type="match status" value="1"/>
</dbReference>
<dbReference type="SUPFAM" id="SSF52540">
    <property type="entry name" value="P-loop containing nucleoside triphosphate hydrolases"/>
    <property type="match status" value="1"/>
</dbReference>
<name>A0A5D4SZM9_9BACI</name>
<dbReference type="GO" id="GO:0006302">
    <property type="term" value="P:double-strand break repair"/>
    <property type="evidence" value="ECO:0007669"/>
    <property type="project" value="InterPro"/>
</dbReference>
<feature type="coiled-coil region" evidence="1">
    <location>
        <begin position="216"/>
        <end position="278"/>
    </location>
</feature>
<organism evidence="3 4">
    <name type="scientific">Sutcliffiella horikoshii</name>
    <dbReference type="NCBI Taxonomy" id="79883"/>
    <lineage>
        <taxon>Bacteria</taxon>
        <taxon>Bacillati</taxon>
        <taxon>Bacillota</taxon>
        <taxon>Bacilli</taxon>
        <taxon>Bacillales</taxon>
        <taxon>Bacillaceae</taxon>
        <taxon>Sutcliffiella</taxon>
    </lineage>
</organism>
<comment type="caution">
    <text evidence="3">The sequence shown here is derived from an EMBL/GenBank/DDBJ whole genome shotgun (WGS) entry which is preliminary data.</text>
</comment>
<dbReference type="Gene3D" id="3.40.50.300">
    <property type="entry name" value="P-loop containing nucleotide triphosphate hydrolases"/>
    <property type="match status" value="1"/>
</dbReference>
<dbReference type="InterPro" id="IPR027417">
    <property type="entry name" value="P-loop_NTPase"/>
</dbReference>
<dbReference type="EMBL" id="VTEV01000003">
    <property type="protein sequence ID" value="TYS68685.1"/>
    <property type="molecule type" value="Genomic_DNA"/>
</dbReference>
<protein>
    <recommendedName>
        <fullName evidence="2">Rad50/SbcC-type AAA domain-containing protein</fullName>
    </recommendedName>
</protein>
<evidence type="ECO:0000256" key="1">
    <source>
        <dbReference type="SAM" id="Coils"/>
    </source>
</evidence>
<gene>
    <name evidence="3" type="ORF">FZC76_06990</name>
</gene>
<evidence type="ECO:0000313" key="3">
    <source>
        <dbReference type="EMBL" id="TYS68685.1"/>
    </source>
</evidence>
<dbReference type="AlphaFoldDB" id="A0A5D4SZM9"/>
<dbReference type="InterPro" id="IPR038729">
    <property type="entry name" value="Rad50/SbcC_AAA"/>
</dbReference>
<feature type="coiled-coil region" evidence="1">
    <location>
        <begin position="351"/>
        <end position="385"/>
    </location>
</feature>
<evidence type="ECO:0000313" key="4">
    <source>
        <dbReference type="Proteomes" id="UP000322524"/>
    </source>
</evidence>
<proteinExistence type="predicted"/>
<dbReference type="OrthoDB" id="1698838at2"/>
<feature type="domain" description="Rad50/SbcC-type AAA" evidence="2">
    <location>
        <begin position="9"/>
        <end position="233"/>
    </location>
</feature>
<keyword evidence="1" id="KW-0175">Coiled coil</keyword>
<dbReference type="GO" id="GO:0016887">
    <property type="term" value="F:ATP hydrolysis activity"/>
    <property type="evidence" value="ECO:0007669"/>
    <property type="project" value="InterPro"/>
</dbReference>
<evidence type="ECO:0000259" key="2">
    <source>
        <dbReference type="Pfam" id="PF13476"/>
    </source>
</evidence>
<accession>A0A5D4SZM9</accession>
<reference evidence="3 4" key="1">
    <citation type="submission" date="2019-08" db="EMBL/GenBank/DDBJ databases">
        <title>Bacillus genomes from the desert of Cuatro Cienegas, Coahuila.</title>
        <authorList>
            <person name="Olmedo-Alvarez G."/>
        </authorList>
    </citation>
    <scope>NUCLEOTIDE SEQUENCE [LARGE SCALE GENOMIC DNA]</scope>
    <source>
        <strain evidence="3 4">CH28_1T</strain>
    </source>
</reference>
<sequence length="512" mass="58995">MKRISFIEIELTNFKNHTSLKVVLSDITNIHGRNGAGKSSIGDAVTWCLYGKDVMGSKLEPMPIGTDLESTVKLLIEVDGTQILLSRSQKKTAKYYINEVPEKATAFNELVDSLWDEKLFFSLFNPTFFSSQKWDEQRTQLLQYISEPLNKEVLAKMENLDKEALEDNLKKYSLDDLEKVHRDRYNKNDKAYERAAERSLTLEEQLKKYADSNVNEQELITRVNTLKKQREDLDNHDKEIIQSNNERIRLESKLNGFADQIERQKQSVNRIKEEQIQENCTKCGQPLDETSVQKVKEERQKRFNTEVEHGKKLVQERNAIQTILSALPDKVQIDTSEKMKIDDEIMQIRFQLDAASRIAYLENEIKEARQQTEAIRKDRNESQRIVEAIKKFRTIRSELMVSKVDNLFTKITVKLYEKLKNGEEKATFEIEMDGRPYSKLSAAEKIKAGLELIEVLSQQADIISPTFVDNAESILQFTSPPGQLIVARVVDEEFSIKTVSLKGESSVDPSDN</sequence>
<dbReference type="RefSeq" id="WP_148987552.1">
    <property type="nucleotide sequence ID" value="NZ_VTEV01000003.1"/>
</dbReference>
<dbReference type="Proteomes" id="UP000322524">
    <property type="component" value="Unassembled WGS sequence"/>
</dbReference>